<protein>
    <submittedName>
        <fullName evidence="2">dTDP-glucose pyrophosphorylase</fullName>
    </submittedName>
</protein>
<keyword evidence="3" id="KW-1185">Reference proteome</keyword>
<dbReference type="EMBL" id="QKMR01000007">
    <property type="protein sequence ID" value="PYG88149.1"/>
    <property type="molecule type" value="Genomic_DNA"/>
</dbReference>
<sequence>MSDKATLVIMAAGMGSRYGGLKQIDPVGPNGEIIMEYSIYDALKAGFGKVVFIIKRDMEETFRELIGKKIEGLIDVEYVYQKVDNLPQGFSLPEGRVKPWGTGHAVLSAKDAVKTPFAVINADDFYGANTYKLLSDFLSSNKDSDDKYKYCMVGFIIENTLTENGHVARGVCNVDSEGNLIDIHERTKIMKFDKEAKYTEDDRNWMVIPENSIVSMNTWGFNQSIFDELEKGFPVFLNSSMDNLLKAEYFLPTVVDRLIKEGKADVKVLSTTDKWYGVTYQEDKQNVKKSIGDMVSEGKYPMNLWGK</sequence>
<proteinExistence type="predicted"/>
<dbReference type="AlphaFoldDB" id="A0A318XMV2"/>
<dbReference type="InterPro" id="IPR005835">
    <property type="entry name" value="NTP_transferase_dom"/>
</dbReference>
<name>A0A318XMV2_9FIRM</name>
<evidence type="ECO:0000259" key="1">
    <source>
        <dbReference type="Pfam" id="PF00483"/>
    </source>
</evidence>
<feature type="domain" description="Nucleotidyl transferase" evidence="1">
    <location>
        <begin position="8"/>
        <end position="276"/>
    </location>
</feature>
<accession>A0A318XMV2</accession>
<dbReference type="InterPro" id="IPR029044">
    <property type="entry name" value="Nucleotide-diphossugar_trans"/>
</dbReference>
<reference evidence="2 3" key="1">
    <citation type="submission" date="2018-06" db="EMBL/GenBank/DDBJ databases">
        <title>Genomic Encyclopedia of Type Strains, Phase I: the one thousand microbial genomes (KMG-I) project.</title>
        <authorList>
            <person name="Kyrpides N."/>
        </authorList>
    </citation>
    <scope>NUCLEOTIDE SEQUENCE [LARGE SCALE GENOMIC DNA]</scope>
    <source>
        <strain evidence="2 3">DSM 19573</strain>
    </source>
</reference>
<dbReference type="Gene3D" id="3.90.550.10">
    <property type="entry name" value="Spore Coat Polysaccharide Biosynthesis Protein SpsA, Chain A"/>
    <property type="match status" value="1"/>
</dbReference>
<dbReference type="OrthoDB" id="9779926at2"/>
<comment type="caution">
    <text evidence="2">The sequence shown here is derived from an EMBL/GenBank/DDBJ whole genome shotgun (WGS) entry which is preliminary data.</text>
</comment>
<dbReference type="SUPFAM" id="SSF53448">
    <property type="entry name" value="Nucleotide-diphospho-sugar transferases"/>
    <property type="match status" value="1"/>
</dbReference>
<dbReference type="RefSeq" id="WP_110461534.1">
    <property type="nucleotide sequence ID" value="NZ_QKMR01000007.1"/>
</dbReference>
<gene>
    <name evidence="2" type="ORF">LY28_01480</name>
</gene>
<dbReference type="Proteomes" id="UP000248132">
    <property type="component" value="Unassembled WGS sequence"/>
</dbReference>
<evidence type="ECO:0000313" key="2">
    <source>
        <dbReference type="EMBL" id="PYG88149.1"/>
    </source>
</evidence>
<evidence type="ECO:0000313" key="3">
    <source>
        <dbReference type="Proteomes" id="UP000248132"/>
    </source>
</evidence>
<organism evidence="2 3">
    <name type="scientific">Ruminiclostridium sufflavum DSM 19573</name>
    <dbReference type="NCBI Taxonomy" id="1121337"/>
    <lineage>
        <taxon>Bacteria</taxon>
        <taxon>Bacillati</taxon>
        <taxon>Bacillota</taxon>
        <taxon>Clostridia</taxon>
        <taxon>Eubacteriales</taxon>
        <taxon>Oscillospiraceae</taxon>
        <taxon>Ruminiclostridium</taxon>
    </lineage>
</organism>
<dbReference type="Pfam" id="PF00483">
    <property type="entry name" value="NTP_transferase"/>
    <property type="match status" value="1"/>
</dbReference>